<organism evidence="1 2">
    <name type="scientific">Saxibacter everestensis</name>
    <dbReference type="NCBI Taxonomy" id="2909229"/>
    <lineage>
        <taxon>Bacteria</taxon>
        <taxon>Bacillati</taxon>
        <taxon>Actinomycetota</taxon>
        <taxon>Actinomycetes</taxon>
        <taxon>Micrococcales</taxon>
        <taxon>Brevibacteriaceae</taxon>
        <taxon>Saxibacter</taxon>
    </lineage>
</organism>
<accession>A0ABY8QR58</accession>
<dbReference type="InterPro" id="IPR007423">
    <property type="entry name" value="Sel_put"/>
</dbReference>
<reference evidence="1 2" key="1">
    <citation type="submission" date="2023-05" db="EMBL/GenBank/DDBJ databases">
        <title>Lithophilousrod everest ZFBP1038 complete genpme.</title>
        <authorList>
            <person name="Tian M."/>
        </authorList>
    </citation>
    <scope>NUCLEOTIDE SEQUENCE [LARGE SCALE GENOMIC DNA]</scope>
    <source>
        <strain evidence="1 2">ZFBP1038</strain>
    </source>
</reference>
<gene>
    <name evidence="1" type="ORF">LWF01_12125</name>
</gene>
<dbReference type="Proteomes" id="UP001209083">
    <property type="component" value="Chromosome"/>
</dbReference>
<dbReference type="EMBL" id="CP090958">
    <property type="protein sequence ID" value="WGW10859.1"/>
    <property type="molecule type" value="Genomic_DNA"/>
</dbReference>
<keyword evidence="2" id="KW-1185">Reference proteome</keyword>
<evidence type="ECO:0000313" key="2">
    <source>
        <dbReference type="Proteomes" id="UP001209083"/>
    </source>
</evidence>
<sequence>MNQVVRAARGIGWYFRELMGDNAYRNYLASWRRTHPSADGCDVGTGNGPMTEREFWRARTDDQDANPGPRCC</sequence>
<evidence type="ECO:0000313" key="1">
    <source>
        <dbReference type="EMBL" id="WGW10859.1"/>
    </source>
</evidence>
<proteinExistence type="predicted"/>
<protein>
    <submittedName>
        <fullName evidence="1">YbdD/YjiX family protein</fullName>
    </submittedName>
</protein>
<dbReference type="RefSeq" id="WP_349637642.1">
    <property type="nucleotide sequence ID" value="NZ_CP090958.1"/>
</dbReference>
<name>A0ABY8QR58_9MICO</name>
<dbReference type="Pfam" id="PF04328">
    <property type="entry name" value="Sel_put"/>
    <property type="match status" value="1"/>
</dbReference>